<dbReference type="GO" id="GO:0006112">
    <property type="term" value="P:energy reserve metabolic process"/>
    <property type="evidence" value="ECO:0007669"/>
    <property type="project" value="InterPro"/>
</dbReference>
<evidence type="ECO:0000256" key="2">
    <source>
        <dbReference type="ARBA" id="ARBA00004202"/>
    </source>
</evidence>
<dbReference type="Proteomes" id="UP000290900">
    <property type="component" value="Unassembled WGS sequence"/>
</dbReference>
<name>A0A448YKT9_BRENA</name>
<comment type="similarity">
    <text evidence="3">Belongs to the RGI1 family.</text>
</comment>
<sequence length="188" mass="22142">MGKRSQHMEEEIYAEPVHFDHLAAPPRARTAKEMNFDSLDDFQRYIKDESGDNEFDQMSVHVKYLPPFIIQQTHGNDEKIKPQMNSLNKKFRRHLQHHVKRHLLPEISRMSGIDYDFKKVNEGFSSNLYGTTSAYKWQFMDESNHGFDESEYGKRNHWKVEVNVETTSNGPYVDVDFKATSLDQPEEE</sequence>
<dbReference type="InParanoid" id="A0A448YKT9"/>
<evidence type="ECO:0000256" key="1">
    <source>
        <dbReference type="ARBA" id="ARBA00003033"/>
    </source>
</evidence>
<evidence type="ECO:0000256" key="4">
    <source>
        <dbReference type="ARBA" id="ARBA00021474"/>
    </source>
</evidence>
<evidence type="ECO:0000313" key="5">
    <source>
        <dbReference type="EMBL" id="VEU21496.1"/>
    </source>
</evidence>
<organism evidence="5 6">
    <name type="scientific">Brettanomyces naardenensis</name>
    <name type="common">Yeast</name>
    <dbReference type="NCBI Taxonomy" id="13370"/>
    <lineage>
        <taxon>Eukaryota</taxon>
        <taxon>Fungi</taxon>
        <taxon>Dikarya</taxon>
        <taxon>Ascomycota</taxon>
        <taxon>Saccharomycotina</taxon>
        <taxon>Pichiomycetes</taxon>
        <taxon>Pichiales</taxon>
        <taxon>Pichiaceae</taxon>
        <taxon>Brettanomyces</taxon>
    </lineage>
</organism>
<dbReference type="GO" id="GO:0005886">
    <property type="term" value="C:plasma membrane"/>
    <property type="evidence" value="ECO:0007669"/>
    <property type="project" value="UniProtKB-SubCell"/>
</dbReference>
<dbReference type="EMBL" id="CAACVR010000012">
    <property type="protein sequence ID" value="VEU21496.1"/>
    <property type="molecule type" value="Genomic_DNA"/>
</dbReference>
<evidence type="ECO:0000313" key="6">
    <source>
        <dbReference type="Proteomes" id="UP000290900"/>
    </source>
</evidence>
<gene>
    <name evidence="5" type="ORF">BRENAR_LOCUS2229</name>
</gene>
<dbReference type="Pfam" id="PF10843">
    <property type="entry name" value="RGI1"/>
    <property type="match status" value="1"/>
</dbReference>
<protein>
    <recommendedName>
        <fullName evidence="4">Respiratory growth induced protein 1</fullName>
    </recommendedName>
</protein>
<evidence type="ECO:0000256" key="3">
    <source>
        <dbReference type="ARBA" id="ARBA00009268"/>
    </source>
</evidence>
<comment type="subcellular location">
    <subcellularLocation>
        <location evidence="2">Cell membrane</location>
        <topology evidence="2">Peripheral membrane protein</topology>
    </subcellularLocation>
</comment>
<dbReference type="OrthoDB" id="4082176at2759"/>
<dbReference type="InterPro" id="IPR022554">
    <property type="entry name" value="RGI1"/>
</dbReference>
<dbReference type="AlphaFoldDB" id="A0A448YKT9"/>
<dbReference type="Gene3D" id="3.40.1000.40">
    <property type="entry name" value="Respiratory growth induced protein 1"/>
    <property type="match status" value="1"/>
</dbReference>
<reference evidence="5 6" key="1">
    <citation type="submission" date="2018-12" db="EMBL/GenBank/DDBJ databases">
        <authorList>
            <person name="Tiukova I."/>
            <person name="Dainat J."/>
        </authorList>
    </citation>
    <scope>NUCLEOTIDE SEQUENCE [LARGE SCALE GENOMIC DNA]</scope>
</reference>
<dbReference type="FunCoup" id="A0A448YKT9">
    <property type="interactions" value="102"/>
</dbReference>
<accession>A0A448YKT9</accession>
<comment type="function">
    <text evidence="1">Involved in the control of energetic metabolism and significantly contribute to cell fitness, especially under respiratory growth conditions.</text>
</comment>
<keyword evidence="6" id="KW-1185">Reference proteome</keyword>
<proteinExistence type="inferred from homology"/>
<dbReference type="InterPro" id="IPR038235">
    <property type="entry name" value="RGI1_sf"/>
</dbReference>